<protein>
    <submittedName>
        <fullName evidence="3">Protein PSY1</fullName>
    </submittedName>
</protein>
<feature type="compositionally biased region" description="Gly residues" evidence="1">
    <location>
        <begin position="70"/>
        <end position="82"/>
    </location>
</feature>
<comment type="caution">
    <text evidence="3">The sequence shown here is derived from an EMBL/GenBank/DDBJ whole genome shotgun (WGS) entry which is preliminary data.</text>
</comment>
<feature type="region of interest" description="Disordered" evidence="1">
    <location>
        <begin position="51"/>
        <end position="82"/>
    </location>
</feature>
<evidence type="ECO:0000313" key="4">
    <source>
        <dbReference type="Proteomes" id="UP001179952"/>
    </source>
</evidence>
<feature type="chain" id="PRO_5044012553" evidence="2">
    <location>
        <begin position="28"/>
        <end position="82"/>
    </location>
</feature>
<dbReference type="EMBL" id="JAUJYN010000008">
    <property type="protein sequence ID" value="KAK1264627.1"/>
    <property type="molecule type" value="Genomic_DNA"/>
</dbReference>
<dbReference type="PANTHER" id="PTHR37177">
    <property type="entry name" value="PROTEIN PSY1"/>
    <property type="match status" value="1"/>
</dbReference>
<keyword evidence="2" id="KW-0732">Signal</keyword>
<name>A0AAV9AKD2_ACOGR</name>
<reference evidence="3" key="2">
    <citation type="submission" date="2023-06" db="EMBL/GenBank/DDBJ databases">
        <authorList>
            <person name="Ma L."/>
            <person name="Liu K.-W."/>
            <person name="Li Z."/>
            <person name="Hsiao Y.-Y."/>
            <person name="Qi Y."/>
            <person name="Fu T."/>
            <person name="Tang G."/>
            <person name="Zhang D."/>
            <person name="Sun W.-H."/>
            <person name="Liu D.-K."/>
            <person name="Li Y."/>
            <person name="Chen G.-Z."/>
            <person name="Liu X.-D."/>
            <person name="Liao X.-Y."/>
            <person name="Jiang Y.-T."/>
            <person name="Yu X."/>
            <person name="Hao Y."/>
            <person name="Huang J."/>
            <person name="Zhao X.-W."/>
            <person name="Ke S."/>
            <person name="Chen Y.-Y."/>
            <person name="Wu W.-L."/>
            <person name="Hsu J.-L."/>
            <person name="Lin Y.-F."/>
            <person name="Huang M.-D."/>
            <person name="Li C.-Y."/>
            <person name="Huang L."/>
            <person name="Wang Z.-W."/>
            <person name="Zhao X."/>
            <person name="Zhong W.-Y."/>
            <person name="Peng D.-H."/>
            <person name="Ahmad S."/>
            <person name="Lan S."/>
            <person name="Zhang J.-S."/>
            <person name="Tsai W.-C."/>
            <person name="Van De Peer Y."/>
            <person name="Liu Z.-J."/>
        </authorList>
    </citation>
    <scope>NUCLEOTIDE SEQUENCE</scope>
    <source>
        <strain evidence="3">SCP</strain>
        <tissue evidence="3">Leaves</tissue>
    </source>
</reference>
<sequence length="82" mass="9034">MAGVGFHGTRRLWFCFFFFAFLVLSNARDSVFVPDGEGVVAEGRSLKVRLQDYEDPSANPKHDPKPPGSGRRGGIGGRKNRP</sequence>
<evidence type="ECO:0000256" key="1">
    <source>
        <dbReference type="SAM" id="MobiDB-lite"/>
    </source>
</evidence>
<dbReference type="Proteomes" id="UP001179952">
    <property type="component" value="Unassembled WGS sequence"/>
</dbReference>
<gene>
    <name evidence="3" type="ORF">QJS04_geneDACA010603</name>
</gene>
<proteinExistence type="predicted"/>
<evidence type="ECO:0000313" key="3">
    <source>
        <dbReference type="EMBL" id="KAK1264627.1"/>
    </source>
</evidence>
<dbReference type="InterPro" id="IPR034430">
    <property type="entry name" value="PSY"/>
</dbReference>
<dbReference type="AlphaFoldDB" id="A0AAV9AKD2"/>
<reference evidence="3" key="1">
    <citation type="journal article" date="2023" name="Nat. Commun.">
        <title>Diploid and tetraploid genomes of Acorus and the evolution of monocots.</title>
        <authorList>
            <person name="Ma L."/>
            <person name="Liu K.W."/>
            <person name="Li Z."/>
            <person name="Hsiao Y.Y."/>
            <person name="Qi Y."/>
            <person name="Fu T."/>
            <person name="Tang G.D."/>
            <person name="Zhang D."/>
            <person name="Sun W.H."/>
            <person name="Liu D.K."/>
            <person name="Li Y."/>
            <person name="Chen G.Z."/>
            <person name="Liu X.D."/>
            <person name="Liao X.Y."/>
            <person name="Jiang Y.T."/>
            <person name="Yu X."/>
            <person name="Hao Y."/>
            <person name="Huang J."/>
            <person name="Zhao X.W."/>
            <person name="Ke S."/>
            <person name="Chen Y.Y."/>
            <person name="Wu W.L."/>
            <person name="Hsu J.L."/>
            <person name="Lin Y.F."/>
            <person name="Huang M.D."/>
            <person name="Li C.Y."/>
            <person name="Huang L."/>
            <person name="Wang Z.W."/>
            <person name="Zhao X."/>
            <person name="Zhong W.Y."/>
            <person name="Peng D.H."/>
            <person name="Ahmad S."/>
            <person name="Lan S."/>
            <person name="Zhang J.S."/>
            <person name="Tsai W.C."/>
            <person name="Van de Peer Y."/>
            <person name="Liu Z.J."/>
        </authorList>
    </citation>
    <scope>NUCLEOTIDE SEQUENCE</scope>
    <source>
        <strain evidence="3">SCP</strain>
    </source>
</reference>
<accession>A0AAV9AKD2</accession>
<feature type="signal peptide" evidence="2">
    <location>
        <begin position="1"/>
        <end position="27"/>
    </location>
</feature>
<organism evidence="3 4">
    <name type="scientific">Acorus gramineus</name>
    <name type="common">Dwarf sweet flag</name>
    <dbReference type="NCBI Taxonomy" id="55184"/>
    <lineage>
        <taxon>Eukaryota</taxon>
        <taxon>Viridiplantae</taxon>
        <taxon>Streptophyta</taxon>
        <taxon>Embryophyta</taxon>
        <taxon>Tracheophyta</taxon>
        <taxon>Spermatophyta</taxon>
        <taxon>Magnoliopsida</taxon>
        <taxon>Liliopsida</taxon>
        <taxon>Acoraceae</taxon>
        <taxon>Acorus</taxon>
    </lineage>
</organism>
<keyword evidence="4" id="KW-1185">Reference proteome</keyword>
<dbReference type="PANTHER" id="PTHR37177:SF4">
    <property type="entry name" value="PROTEIN PSY1"/>
    <property type="match status" value="1"/>
</dbReference>
<evidence type="ECO:0000256" key="2">
    <source>
        <dbReference type="SAM" id="SignalP"/>
    </source>
</evidence>